<keyword evidence="3" id="KW-1185">Reference proteome</keyword>
<feature type="transmembrane region" description="Helical" evidence="2">
    <location>
        <begin position="768"/>
        <end position="790"/>
    </location>
</feature>
<organism evidence="3 4">
    <name type="scientific">Crassostrea virginica</name>
    <name type="common">Eastern oyster</name>
    <dbReference type="NCBI Taxonomy" id="6565"/>
    <lineage>
        <taxon>Eukaryota</taxon>
        <taxon>Metazoa</taxon>
        <taxon>Spiralia</taxon>
        <taxon>Lophotrochozoa</taxon>
        <taxon>Mollusca</taxon>
        <taxon>Bivalvia</taxon>
        <taxon>Autobranchia</taxon>
        <taxon>Pteriomorphia</taxon>
        <taxon>Ostreida</taxon>
        <taxon>Ostreoidea</taxon>
        <taxon>Ostreidae</taxon>
        <taxon>Crassostrea</taxon>
    </lineage>
</organism>
<dbReference type="Gene3D" id="3.40.50.300">
    <property type="entry name" value="P-loop containing nucleotide triphosphate hydrolases"/>
    <property type="match status" value="2"/>
</dbReference>
<dbReference type="Proteomes" id="UP000694844">
    <property type="component" value="Chromosome 7"/>
</dbReference>
<accession>A0A8B8ARX4</accession>
<feature type="compositionally biased region" description="Polar residues" evidence="1">
    <location>
        <begin position="314"/>
        <end position="324"/>
    </location>
</feature>
<keyword evidence="2" id="KW-1133">Transmembrane helix</keyword>
<protein>
    <submittedName>
        <fullName evidence="4">Uncharacterized protein LOC111103782 isoform X1</fullName>
    </submittedName>
</protein>
<proteinExistence type="predicted"/>
<evidence type="ECO:0000313" key="3">
    <source>
        <dbReference type="Proteomes" id="UP000694844"/>
    </source>
</evidence>
<feature type="region of interest" description="Disordered" evidence="1">
    <location>
        <begin position="731"/>
        <end position="760"/>
    </location>
</feature>
<dbReference type="OrthoDB" id="6149413at2759"/>
<sequence length="806" mass="91781">MMNNEEEKLTLENDENEILVDMKRRKSEEEFEEERQRRVGLFKKRIQEGERTLNIALIGPSGCGKFSFCNSVMTAFCIEGWRERAMVGHYGGRGRQVTHHLLSFPKTKYLDSEDLMEYNYPTLIDMNGFNDSSDDLVEELLRIVFFGRLSKEEKLVDAVNIYRTSGLNELKEHYSNKCEDLKIDRIIFIASATSPPPQRLMDAVTKTAREEIRVIPIFGILTHKDKIDPDNKEYQKLEEDFKEGLGLQDNRFLLCTSYCDDYDKHHGKSRLDQRHPELDIPILRFMQQVCDPAYEIIKDSAKYGQDEHSPAPEITTTVTSTDQPPSAGCEKSKRWSLPEDKMWGIVIREETENEGKHQIPGFQDGCPKPMMDSSPSNINSTDTSLSSAQLAIGRGAPGMRREKIFKKGQMMEKLNEENKVSICMKRRTNEEEFETEVGNAHKLFLERVTTKGYALNIALIGASGCGKSSFCNSVMAAFSAEGWRERAMTGHYGGRGRQVTQHLLSCSNYCRRSLPLDQTITLSSSPCSCFPKTKYLDSEDLKEYNYPTLVDMNGFNDSSDDLVEELLRIVFFGRLPREEKLVIAANIYRTSGLDRLKEHYSKNFEDLKIDRIIFIASATSPPPQRLMDAVTKTATGEMRVIPIFGVLTHKDKIDPDGDEYQTLEKDFKEGLGLQDNRFLLCTSYCDDYDKLHGKSRLDQRHPELDIPILRFMKQVCDPAYEIIKDSLPYGQDEQNPAPEITTTVTSTDPPPSAGCEKSNRWSPPEDKMWWGIGILCVVIAILAIGVYNGIKPLFDKIEQSGNATRN</sequence>
<dbReference type="KEGG" id="cvn:111103782"/>
<dbReference type="SUPFAM" id="SSF52540">
    <property type="entry name" value="P-loop containing nucleoside triphosphate hydrolases"/>
    <property type="match status" value="2"/>
</dbReference>
<dbReference type="PANTHER" id="PTHR14241:SF32">
    <property type="entry name" value="VWFA DOMAIN-CONTAINING PROTEIN-RELATED"/>
    <property type="match status" value="1"/>
</dbReference>
<gene>
    <name evidence="4" type="primary">LOC111103782</name>
</gene>
<evidence type="ECO:0000313" key="4">
    <source>
        <dbReference type="RefSeq" id="XP_022292954.1"/>
    </source>
</evidence>
<dbReference type="PANTHER" id="PTHR14241">
    <property type="entry name" value="INTERFERON-INDUCED PROTEIN 44"/>
    <property type="match status" value="1"/>
</dbReference>
<dbReference type="AlphaFoldDB" id="A0A8B8ARX4"/>
<evidence type="ECO:0000256" key="2">
    <source>
        <dbReference type="SAM" id="Phobius"/>
    </source>
</evidence>
<dbReference type="InterPro" id="IPR027417">
    <property type="entry name" value="P-loop_NTPase"/>
</dbReference>
<feature type="region of interest" description="Disordered" evidence="1">
    <location>
        <begin position="303"/>
        <end position="333"/>
    </location>
</feature>
<feature type="compositionally biased region" description="Low complexity" evidence="1">
    <location>
        <begin position="738"/>
        <end position="747"/>
    </location>
</feature>
<name>A0A8B8ARX4_CRAVI</name>
<evidence type="ECO:0000256" key="1">
    <source>
        <dbReference type="SAM" id="MobiDB-lite"/>
    </source>
</evidence>
<dbReference type="RefSeq" id="XP_022292954.1">
    <property type="nucleotide sequence ID" value="XM_022437246.1"/>
</dbReference>
<reference evidence="4" key="1">
    <citation type="submission" date="2025-08" db="UniProtKB">
        <authorList>
            <consortium name="RefSeq"/>
        </authorList>
    </citation>
    <scope>IDENTIFICATION</scope>
    <source>
        <tissue evidence="4">Whole sample</tissue>
    </source>
</reference>
<keyword evidence="2" id="KW-0472">Membrane</keyword>
<keyword evidence="2" id="KW-0812">Transmembrane</keyword>
<dbReference type="GeneID" id="111103782"/>